<evidence type="ECO:0000313" key="1">
    <source>
        <dbReference type="EMBL" id="QUW02864.1"/>
    </source>
</evidence>
<evidence type="ECO:0000313" key="2">
    <source>
        <dbReference type="Proteomes" id="UP000676506"/>
    </source>
</evidence>
<evidence type="ECO:0008006" key="3">
    <source>
        <dbReference type="Google" id="ProtNLM"/>
    </source>
</evidence>
<keyword evidence="2" id="KW-1185">Reference proteome</keyword>
<accession>A0ABX8BB29</accession>
<dbReference type="SUPFAM" id="SSF103196">
    <property type="entry name" value="Roadblock/LC7 domain"/>
    <property type="match status" value="1"/>
</dbReference>
<organism evidence="1 2">
    <name type="scientific">Chloracidobacterium validum</name>
    <dbReference type="NCBI Taxonomy" id="2821543"/>
    <lineage>
        <taxon>Bacteria</taxon>
        <taxon>Pseudomonadati</taxon>
        <taxon>Acidobacteriota</taxon>
        <taxon>Terriglobia</taxon>
        <taxon>Terriglobales</taxon>
        <taxon>Acidobacteriaceae</taxon>
        <taxon>Chloracidobacterium</taxon>
    </lineage>
</organism>
<protein>
    <recommendedName>
        <fullName evidence="3">Roadblock/LC7 domain protein</fullName>
    </recommendedName>
</protein>
<gene>
    <name evidence="1" type="ORF">J8C06_11120</name>
</gene>
<dbReference type="RefSeq" id="WP_211428755.1">
    <property type="nucleotide sequence ID" value="NZ_CP072648.1"/>
</dbReference>
<dbReference type="Proteomes" id="UP000676506">
    <property type="component" value="Chromosome 1"/>
</dbReference>
<reference evidence="1 2" key="1">
    <citation type="submission" date="2021-03" db="EMBL/GenBank/DDBJ databases">
        <title>Genomic and phenotypic characterization of Chloracidobacterium isolates provides evidence for multiple species.</title>
        <authorList>
            <person name="Saini M.K."/>
            <person name="Costas A.M.G."/>
            <person name="Tank M."/>
            <person name="Bryant D.A."/>
        </authorList>
    </citation>
    <scope>NUCLEOTIDE SEQUENCE [LARGE SCALE GENOMIC DNA]</scope>
    <source>
        <strain evidence="1 2">BV2-C</strain>
    </source>
</reference>
<proteinExistence type="predicted"/>
<sequence length="113" mass="12821">MRGVFDRVDGACGWAFLADDGEIVFRHTSDDFETLPLLAAYHGITVGNYRRFGLRDLLGNIRTIVCAYDEAICVLKLFPESYFLVFVLKREANVGYALWLLDQAMPALLKEIE</sequence>
<dbReference type="EMBL" id="CP072648">
    <property type="protein sequence ID" value="QUW02864.1"/>
    <property type="molecule type" value="Genomic_DNA"/>
</dbReference>
<name>A0ABX8BB29_9BACT</name>